<protein>
    <recommendedName>
        <fullName evidence="3">Dehydrogenase</fullName>
    </recommendedName>
</protein>
<proteinExistence type="predicted"/>
<evidence type="ECO:0000313" key="1">
    <source>
        <dbReference type="EMBL" id="GIP60313.1"/>
    </source>
</evidence>
<gene>
    <name evidence="1" type="ORF">J15TS10_41270</name>
</gene>
<comment type="caution">
    <text evidence="1">The sequence shown here is derived from an EMBL/GenBank/DDBJ whole genome shotgun (WGS) entry which is preliminary data.</text>
</comment>
<dbReference type="EMBL" id="BOSM01000009">
    <property type="protein sequence ID" value="GIP60313.1"/>
    <property type="molecule type" value="Genomic_DNA"/>
</dbReference>
<keyword evidence="2" id="KW-1185">Reference proteome</keyword>
<reference evidence="1 2" key="1">
    <citation type="submission" date="2021-03" db="EMBL/GenBank/DDBJ databases">
        <title>Antimicrobial resistance genes in bacteria isolated from Japanese honey, and their potential for conferring macrolide and lincosamide resistance in the American foulbrood pathogen Paenibacillus larvae.</title>
        <authorList>
            <person name="Okamoto M."/>
            <person name="Kumagai M."/>
            <person name="Kanamori H."/>
            <person name="Takamatsu D."/>
        </authorList>
    </citation>
    <scope>NUCLEOTIDE SEQUENCE [LARGE SCALE GENOMIC DNA]</scope>
    <source>
        <strain evidence="1 2">J15TS10</strain>
    </source>
</reference>
<accession>A0ABQ4MWL6</accession>
<evidence type="ECO:0008006" key="3">
    <source>
        <dbReference type="Google" id="ProtNLM"/>
    </source>
</evidence>
<organism evidence="1 2">
    <name type="scientific">Paenibacillus woosongensis</name>
    <dbReference type="NCBI Taxonomy" id="307580"/>
    <lineage>
        <taxon>Bacteria</taxon>
        <taxon>Bacillati</taxon>
        <taxon>Bacillota</taxon>
        <taxon>Bacilli</taxon>
        <taxon>Bacillales</taxon>
        <taxon>Paenibacillaceae</taxon>
        <taxon>Paenibacillus</taxon>
    </lineage>
</organism>
<dbReference type="Proteomes" id="UP000681290">
    <property type="component" value="Unassembled WGS sequence"/>
</dbReference>
<evidence type="ECO:0000313" key="2">
    <source>
        <dbReference type="Proteomes" id="UP000681290"/>
    </source>
</evidence>
<name>A0ABQ4MWL6_9BACL</name>
<sequence length="120" mass="13569">MSRPNRGAYAVTKEAIILNKLHGKHKTALPTPRKIRRGCSKELYRTIKRLGVYIPEDLLKEGEALYYKKVIANLLWIGENSSNRKLLADWWDKEVGPELAGLWGLDTEALCKAFRAAFGG</sequence>